<keyword evidence="4" id="KW-1185">Reference proteome</keyword>
<protein>
    <submittedName>
        <fullName evidence="3">Uncharacterized protein</fullName>
    </submittedName>
</protein>
<keyword evidence="2" id="KW-0732">Signal</keyword>
<feature type="compositionally biased region" description="Basic residues" evidence="1">
    <location>
        <begin position="43"/>
        <end position="53"/>
    </location>
</feature>
<dbReference type="AlphaFoldDB" id="A0A371E8W0"/>
<proteinExistence type="predicted"/>
<evidence type="ECO:0000313" key="4">
    <source>
        <dbReference type="Proteomes" id="UP000257109"/>
    </source>
</evidence>
<evidence type="ECO:0000256" key="2">
    <source>
        <dbReference type="SAM" id="SignalP"/>
    </source>
</evidence>
<gene>
    <name evidence="3" type="ORF">CR513_59184</name>
</gene>
<dbReference type="EMBL" id="QJKJ01015467">
    <property type="protein sequence ID" value="RDX62480.1"/>
    <property type="molecule type" value="Genomic_DNA"/>
</dbReference>
<feature type="region of interest" description="Disordered" evidence="1">
    <location>
        <begin position="38"/>
        <end position="67"/>
    </location>
</feature>
<dbReference type="Proteomes" id="UP000257109">
    <property type="component" value="Unassembled WGS sequence"/>
</dbReference>
<comment type="caution">
    <text evidence="3">The sequence shown here is derived from an EMBL/GenBank/DDBJ whole genome shotgun (WGS) entry which is preliminary data.</text>
</comment>
<name>A0A371E8W0_MUCPR</name>
<accession>A0A371E8W0</accession>
<feature type="chain" id="PRO_5016571790" evidence="2">
    <location>
        <begin position="26"/>
        <end position="91"/>
    </location>
</feature>
<feature type="non-terminal residue" evidence="3">
    <location>
        <position position="1"/>
    </location>
</feature>
<evidence type="ECO:0000256" key="1">
    <source>
        <dbReference type="SAM" id="MobiDB-lite"/>
    </source>
</evidence>
<organism evidence="3 4">
    <name type="scientific">Mucuna pruriens</name>
    <name type="common">Velvet bean</name>
    <name type="synonym">Dolichos pruriens</name>
    <dbReference type="NCBI Taxonomy" id="157652"/>
    <lineage>
        <taxon>Eukaryota</taxon>
        <taxon>Viridiplantae</taxon>
        <taxon>Streptophyta</taxon>
        <taxon>Embryophyta</taxon>
        <taxon>Tracheophyta</taxon>
        <taxon>Spermatophyta</taxon>
        <taxon>Magnoliopsida</taxon>
        <taxon>eudicotyledons</taxon>
        <taxon>Gunneridae</taxon>
        <taxon>Pentapetalae</taxon>
        <taxon>rosids</taxon>
        <taxon>fabids</taxon>
        <taxon>Fabales</taxon>
        <taxon>Fabaceae</taxon>
        <taxon>Papilionoideae</taxon>
        <taxon>50 kb inversion clade</taxon>
        <taxon>NPAAA clade</taxon>
        <taxon>indigoferoid/millettioid clade</taxon>
        <taxon>Phaseoleae</taxon>
        <taxon>Mucuna</taxon>
    </lineage>
</organism>
<reference evidence="3" key="1">
    <citation type="submission" date="2018-05" db="EMBL/GenBank/DDBJ databases">
        <title>Draft genome of Mucuna pruriens seed.</title>
        <authorList>
            <person name="Nnadi N.E."/>
            <person name="Vos R."/>
            <person name="Hasami M.H."/>
            <person name="Devisetty U.K."/>
            <person name="Aguiy J.C."/>
        </authorList>
    </citation>
    <scope>NUCLEOTIDE SEQUENCE [LARGE SCALE GENOMIC DNA]</scope>
    <source>
        <strain evidence="3">JCA_2017</strain>
    </source>
</reference>
<dbReference type="OrthoDB" id="10548774at2759"/>
<evidence type="ECO:0000313" key="3">
    <source>
        <dbReference type="EMBL" id="RDX62480.1"/>
    </source>
</evidence>
<sequence length="91" mass="10536">MCPKYTSLWLLVILGMVLLATTSLADRRLLSVEESSVTDDHHYHHHYPPKKHWPPTTQNEPSKVENKEHTKLKRLKLVGILQVTRKVKSSN</sequence>
<feature type="signal peptide" evidence="2">
    <location>
        <begin position="1"/>
        <end position="25"/>
    </location>
</feature>